<dbReference type="GO" id="GO:0005524">
    <property type="term" value="F:ATP binding"/>
    <property type="evidence" value="ECO:0007669"/>
    <property type="project" value="UniProtKB-UniRule"/>
</dbReference>
<dbReference type="Pfam" id="PF12705">
    <property type="entry name" value="PDDEXK_1"/>
    <property type="match status" value="1"/>
</dbReference>
<dbReference type="EMBL" id="FOAD01000017">
    <property type="protein sequence ID" value="SEM04306.1"/>
    <property type="molecule type" value="Genomic_DNA"/>
</dbReference>
<evidence type="ECO:0000259" key="6">
    <source>
        <dbReference type="PROSITE" id="PS51198"/>
    </source>
</evidence>
<evidence type="ECO:0000256" key="1">
    <source>
        <dbReference type="ARBA" id="ARBA00022741"/>
    </source>
</evidence>
<proteinExistence type="predicted"/>
<dbReference type="PANTHER" id="PTHR11070:SF2">
    <property type="entry name" value="ATP-DEPENDENT DNA HELICASE SRS2"/>
    <property type="match status" value="1"/>
</dbReference>
<keyword evidence="1 5" id="KW-0547">Nucleotide-binding</keyword>
<dbReference type="OrthoDB" id="203178at2157"/>
<dbReference type="GO" id="GO:0000725">
    <property type="term" value="P:recombinational repair"/>
    <property type="evidence" value="ECO:0007669"/>
    <property type="project" value="TreeGrafter"/>
</dbReference>
<keyword evidence="3 5" id="KW-0347">Helicase</keyword>
<dbReference type="Gene3D" id="3.30.160.800">
    <property type="match status" value="1"/>
</dbReference>
<dbReference type="Pfam" id="PF00580">
    <property type="entry name" value="UvrD-helicase"/>
    <property type="match status" value="1"/>
</dbReference>
<feature type="binding site" evidence="5">
    <location>
        <begin position="39"/>
        <end position="46"/>
    </location>
    <ligand>
        <name>ATP</name>
        <dbReference type="ChEBI" id="CHEBI:30616"/>
    </ligand>
</feature>
<dbReference type="AlphaFoldDB" id="A0A1H7V534"/>
<dbReference type="Gene3D" id="3.40.50.300">
    <property type="entry name" value="P-loop containing nucleotide triphosphate hydrolases"/>
    <property type="match status" value="2"/>
</dbReference>
<evidence type="ECO:0000256" key="5">
    <source>
        <dbReference type="PROSITE-ProRule" id="PRU00560"/>
    </source>
</evidence>
<dbReference type="PANTHER" id="PTHR11070">
    <property type="entry name" value="UVRD / RECB / PCRA DNA HELICASE FAMILY MEMBER"/>
    <property type="match status" value="1"/>
</dbReference>
<dbReference type="GO" id="GO:0016787">
    <property type="term" value="F:hydrolase activity"/>
    <property type="evidence" value="ECO:0007669"/>
    <property type="project" value="UniProtKB-UniRule"/>
</dbReference>
<dbReference type="GO" id="GO:0043138">
    <property type="term" value="F:3'-5' DNA helicase activity"/>
    <property type="evidence" value="ECO:0007669"/>
    <property type="project" value="TreeGrafter"/>
</dbReference>
<dbReference type="Gene3D" id="1.10.486.10">
    <property type="entry name" value="PCRA, domain 4"/>
    <property type="match status" value="1"/>
</dbReference>
<evidence type="ECO:0000256" key="2">
    <source>
        <dbReference type="ARBA" id="ARBA00022801"/>
    </source>
</evidence>
<dbReference type="Proteomes" id="UP000183894">
    <property type="component" value="Unassembled WGS sequence"/>
</dbReference>
<accession>A0A1H7V534</accession>
<keyword evidence="2 5" id="KW-0378">Hydrolase</keyword>
<dbReference type="SUPFAM" id="SSF52540">
    <property type="entry name" value="P-loop containing nucleoside triphosphate hydrolases"/>
    <property type="match status" value="1"/>
</dbReference>
<name>A0A1H7V534_HALLR</name>
<dbReference type="RefSeq" id="WP_074796819.1">
    <property type="nucleotide sequence ID" value="NZ_FOAD01000017.1"/>
</dbReference>
<dbReference type="InterPro" id="IPR027417">
    <property type="entry name" value="P-loop_NTPase"/>
</dbReference>
<dbReference type="GO" id="GO:0003677">
    <property type="term" value="F:DNA binding"/>
    <property type="evidence" value="ECO:0007669"/>
    <property type="project" value="InterPro"/>
</dbReference>
<feature type="domain" description="UvrD-like helicase ATP-binding" evidence="6">
    <location>
        <begin position="18"/>
        <end position="417"/>
    </location>
</feature>
<dbReference type="PROSITE" id="PS51198">
    <property type="entry name" value="UVRD_HELICASE_ATP_BIND"/>
    <property type="match status" value="1"/>
</dbReference>
<evidence type="ECO:0000313" key="8">
    <source>
        <dbReference type="Proteomes" id="UP000183894"/>
    </source>
</evidence>
<sequence>MSKQGLDNCERSVPELKGAQATIRDAFFGHDAGLFVLDCNPGSGKSTVSEQLAAEAVARAWNDGTQTPAQTLCVASFAREDAAAIVPGVSAALSALATDPDSRVDLAEDDVRTLSRRLRESETLGTIDSILHGVFEMIAPEVGFGESPAVGDESLLTDVHAACVETLHDDGELADVYTRLDDAYPGGRYKMGADGLLSSALRACRERRLSVDAFRESLVETANETYPDGPPSDFGDVLADIRRFVGKDAALDTARSYDPTERPAVVDADETLYVSWLDAIDDFCMLLEAYTETYDELAQDVGVASHLDTAHWVARFFEDDTYRGAFRTRLQSRYTDRFSTVIVDEAQDVSVVQHDALAHFVDTQTRVLVVGDSKQSIYTWRNAHPQLFERAIRDGTYFGIDWDTHVVKTAARSYRCRPDIAATIDTVFEPVFADSTRGGAGDVDISYPRLVADRDPTEETEVHVAAFDPQARPGTKQWVSPRTGTGEADALAKCLAAGFEAGHFETDENESPSVTVLFPRRTYMEHYERACEAVGLSILNASQPLFDHPLVNVVKDVCQWLVDPTDPERTKTLLTNSSLADFNLTEAYMKADQIDTVHDVLASGTYGEPTTSTLRGLCVLADHRPHLQASSGSEMVEEVLSLLSLWRDPHGHSSDDSSRRVTTLDALLEAISRWESSGDYPLERLAAALKHYCNNPKSGPSQPASETGDHDVVFKTIHQMKGGEADVVALADIGANMSVFGPYNDDFVARGPHLALAPPADTSAEKTAQFAGLDHGLYTSSPTTDERDAGLRWATEHWHDDGRLSGPPALSQAAGDHRAERWRLLYVALTRARDHLVVPLPTQLSPSRPRERWVDTIRDALGFDSSRRDTYAVTAPDGHSFSVRVHHPQSVSLSSDMAPSNAYEPFVTTESSVVPPSWSPRFVNPSTLYPLTTDADKYVLDHLQGRSLHTDHDGVAEGVPLSFESMGPEVVGHVTHGVLTEAVRRGVSTETLQSCGGPLEALLEEQIRTEAVGVTNSDREQLRSYVSEVLCPQFAETDLWSRLRDATVLYVEESLDTVIRVTDADVEIQSHADFVSKSADGTWHVDDLKVSLQSPTEETSARYSVQAETYGWILSQQVSGVVESGVTRIGVEPAGWCSEVSPQVVLEHLRTLR</sequence>
<gene>
    <name evidence="7" type="ORF">SAMN04488691_11711</name>
</gene>
<keyword evidence="4 5" id="KW-0067">ATP-binding</keyword>
<dbReference type="InterPro" id="IPR014016">
    <property type="entry name" value="UvrD-like_ATP-bd"/>
</dbReference>
<organism evidence="7 8">
    <name type="scientific">Haloferax larsenii</name>
    <dbReference type="NCBI Taxonomy" id="302484"/>
    <lineage>
        <taxon>Archaea</taxon>
        <taxon>Methanobacteriati</taxon>
        <taxon>Methanobacteriota</taxon>
        <taxon>Stenosarchaea group</taxon>
        <taxon>Halobacteria</taxon>
        <taxon>Halobacteriales</taxon>
        <taxon>Haloferacaceae</taxon>
        <taxon>Haloferax</taxon>
    </lineage>
</organism>
<protein>
    <submittedName>
        <fullName evidence="7">ATP-dependent helicase/nuclease subunit A</fullName>
    </submittedName>
</protein>
<reference evidence="7 8" key="1">
    <citation type="submission" date="2016-10" db="EMBL/GenBank/DDBJ databases">
        <authorList>
            <person name="de Groot N.N."/>
        </authorList>
    </citation>
    <scope>NUCLEOTIDE SEQUENCE [LARGE SCALE GENOMIC DNA]</scope>
    <source>
        <strain evidence="7 8">CDM_5</strain>
    </source>
</reference>
<evidence type="ECO:0000256" key="3">
    <source>
        <dbReference type="ARBA" id="ARBA00022806"/>
    </source>
</evidence>
<dbReference type="InterPro" id="IPR000212">
    <property type="entry name" value="DNA_helicase_UvrD/REP"/>
</dbReference>
<evidence type="ECO:0000313" key="7">
    <source>
        <dbReference type="EMBL" id="SEM04306.1"/>
    </source>
</evidence>
<dbReference type="InterPro" id="IPR038726">
    <property type="entry name" value="PDDEXK_AddAB-type"/>
</dbReference>
<evidence type="ECO:0000256" key="4">
    <source>
        <dbReference type="ARBA" id="ARBA00022840"/>
    </source>
</evidence>